<sequence>MRPARNITGKNRGQIKTPAVYSRGFYSISFDYINSFCMGL</sequence>
<accession>A0A223NQV1</accession>
<keyword evidence="2" id="KW-1185">Reference proteome</keyword>
<evidence type="ECO:0000313" key="1">
    <source>
        <dbReference type="EMBL" id="ASU32176.1"/>
    </source>
</evidence>
<evidence type="ECO:0000313" key="2">
    <source>
        <dbReference type="Proteomes" id="UP000215002"/>
    </source>
</evidence>
<protein>
    <submittedName>
        <fullName evidence="1">Uncharacterized protein</fullName>
    </submittedName>
</protein>
<reference evidence="1 2" key="1">
    <citation type="submission" date="2017-08" db="EMBL/GenBank/DDBJ databases">
        <title>Complete genome sequence of Mucilaginibacter sp. strain BJC16-A31.</title>
        <authorList>
            <consortium name="Henan University of Science and Technology"/>
            <person name="You X."/>
        </authorList>
    </citation>
    <scope>NUCLEOTIDE SEQUENCE [LARGE SCALE GENOMIC DNA]</scope>
    <source>
        <strain evidence="1 2">BJC16-A31</strain>
    </source>
</reference>
<name>A0A223NQV1_9SPHI</name>
<dbReference type="Proteomes" id="UP000215002">
    <property type="component" value="Chromosome"/>
</dbReference>
<gene>
    <name evidence="1" type="ORF">MuYL_0273</name>
</gene>
<organism evidence="1 2">
    <name type="scientific">Mucilaginibacter xinganensis</name>
    <dbReference type="NCBI Taxonomy" id="1234841"/>
    <lineage>
        <taxon>Bacteria</taxon>
        <taxon>Pseudomonadati</taxon>
        <taxon>Bacteroidota</taxon>
        <taxon>Sphingobacteriia</taxon>
        <taxon>Sphingobacteriales</taxon>
        <taxon>Sphingobacteriaceae</taxon>
        <taxon>Mucilaginibacter</taxon>
    </lineage>
</organism>
<dbReference type="AlphaFoldDB" id="A0A223NQV1"/>
<dbReference type="KEGG" id="muc:MuYL_0273"/>
<dbReference type="EMBL" id="CP022743">
    <property type="protein sequence ID" value="ASU32176.1"/>
    <property type="molecule type" value="Genomic_DNA"/>
</dbReference>
<proteinExistence type="predicted"/>